<dbReference type="Proteomes" id="UP000501325">
    <property type="component" value="Chromosome"/>
</dbReference>
<dbReference type="Proteomes" id="UP000289220">
    <property type="component" value="Unassembled WGS sequence"/>
</dbReference>
<dbReference type="EMBL" id="CP048751">
    <property type="protein sequence ID" value="QIH73699.1"/>
    <property type="molecule type" value="Genomic_DNA"/>
</dbReference>
<protein>
    <recommendedName>
        <fullName evidence="8">Protein activator of alkane oxidation PraB</fullName>
    </recommendedName>
</protein>
<dbReference type="RefSeq" id="WP_008260144.1">
    <property type="nucleotide sequence ID" value="NZ_CP048751.1"/>
</dbReference>
<proteinExistence type="predicted"/>
<evidence type="ECO:0000313" key="2">
    <source>
        <dbReference type="EMBL" id="MBB3870496.1"/>
    </source>
</evidence>
<evidence type="ECO:0000313" key="7">
    <source>
        <dbReference type="Proteomes" id="UP000532936"/>
    </source>
</evidence>
<evidence type="ECO:0000313" key="5">
    <source>
        <dbReference type="Proteomes" id="UP000289220"/>
    </source>
</evidence>
<evidence type="ECO:0000256" key="1">
    <source>
        <dbReference type="SAM" id="SignalP"/>
    </source>
</evidence>
<keyword evidence="1" id="KW-0732">Signal</keyword>
<evidence type="ECO:0000313" key="6">
    <source>
        <dbReference type="Proteomes" id="UP000501325"/>
    </source>
</evidence>
<name>A0A6G7EK35_9CAUL</name>
<gene>
    <name evidence="4" type="ORF">BREV_BREV_02795</name>
    <name evidence="2" type="ORF">GGR11_000010</name>
    <name evidence="3" type="ORF">GYM46_12555</name>
</gene>
<organism evidence="2 7">
    <name type="scientific">Brevundimonas mediterranea</name>
    <dbReference type="NCBI Taxonomy" id="74329"/>
    <lineage>
        <taxon>Bacteria</taxon>
        <taxon>Pseudomonadati</taxon>
        <taxon>Pseudomonadota</taxon>
        <taxon>Alphaproteobacteria</taxon>
        <taxon>Caulobacterales</taxon>
        <taxon>Caulobacteraceae</taxon>
        <taxon>Brevundimonas</taxon>
    </lineage>
</organism>
<dbReference type="Proteomes" id="UP000532936">
    <property type="component" value="Unassembled WGS sequence"/>
</dbReference>
<accession>A0A6G7EK35</accession>
<dbReference type="AlphaFoldDB" id="A0A6G7EK35"/>
<reference evidence="2 7" key="3">
    <citation type="submission" date="2020-08" db="EMBL/GenBank/DDBJ databases">
        <title>Genomic Encyclopedia of Type Strains, Phase IV (KMG-IV): sequencing the most valuable type-strain genomes for metagenomic binning, comparative biology and taxonomic classification.</title>
        <authorList>
            <person name="Goeker M."/>
        </authorList>
    </citation>
    <scope>NUCLEOTIDE SEQUENCE [LARGE SCALE GENOMIC DNA]</scope>
    <source>
        <strain evidence="2 7">DSM 14878</strain>
    </source>
</reference>
<evidence type="ECO:0008006" key="8">
    <source>
        <dbReference type="Google" id="ProtNLM"/>
    </source>
</evidence>
<reference evidence="4 5" key="1">
    <citation type="submission" date="2018-11" db="EMBL/GenBank/DDBJ databases">
        <authorList>
            <person name="Peiro R."/>
            <person name="Begona"/>
            <person name="Cbmso G."/>
            <person name="Lopez M."/>
            <person name="Gonzalez S."/>
            <person name="Sacristan E."/>
            <person name="Castillo E."/>
        </authorList>
    </citation>
    <scope>NUCLEOTIDE SEQUENCE [LARGE SCALE GENOMIC DNA]</scope>
    <source>
        <strain evidence="4">Brev_genome</strain>
    </source>
</reference>
<dbReference type="EMBL" id="JACIDA010000001">
    <property type="protein sequence ID" value="MBB3870496.1"/>
    <property type="molecule type" value="Genomic_DNA"/>
</dbReference>
<evidence type="ECO:0000313" key="4">
    <source>
        <dbReference type="EMBL" id="VDC51526.1"/>
    </source>
</evidence>
<dbReference type="KEGG" id="bmed:GYM46_12555"/>
<reference evidence="3 6" key="2">
    <citation type="submission" date="2020-01" db="EMBL/GenBank/DDBJ databases">
        <authorList>
            <person name="Wang S."/>
        </authorList>
    </citation>
    <scope>NUCLEOTIDE SEQUENCE [LARGE SCALE GENOMIC DNA]</scope>
    <source>
        <strain evidence="3 6">D151-2-6</strain>
    </source>
</reference>
<sequence length="159" mass="15593">MIKTLSIAAAALASVALASPSFAQSFSPSSGSVSGSGSVVLSQTTVVTCNVSITASPLSATSAPIPTRSITPGSALCFAVGPYGSWSAAVVPGSTTSISLTIGANTVANDPCYGTVVAAWNNATSTATFSNNVLPPVNAGGRSCTIRSGSIRIPGLQIL</sequence>
<keyword evidence="5" id="KW-1185">Reference proteome</keyword>
<feature type="chain" id="PRO_5044632417" description="Protein activator of alkane oxidation PraB" evidence="1">
    <location>
        <begin position="24"/>
        <end position="159"/>
    </location>
</feature>
<evidence type="ECO:0000313" key="3">
    <source>
        <dbReference type="EMBL" id="QIH73699.1"/>
    </source>
</evidence>
<feature type="signal peptide" evidence="1">
    <location>
        <begin position="1"/>
        <end position="23"/>
    </location>
</feature>
<dbReference type="EMBL" id="UXHF01000074">
    <property type="protein sequence ID" value="VDC51526.1"/>
    <property type="molecule type" value="Genomic_DNA"/>
</dbReference>